<dbReference type="PANTHER" id="PTHR37984">
    <property type="entry name" value="PROTEIN CBG26694"/>
    <property type="match status" value="1"/>
</dbReference>
<evidence type="ECO:0000256" key="1">
    <source>
        <dbReference type="ARBA" id="ARBA00012493"/>
    </source>
</evidence>
<organism evidence="11 12">
    <name type="scientific">Ranatra chinensis</name>
    <dbReference type="NCBI Taxonomy" id="642074"/>
    <lineage>
        <taxon>Eukaryota</taxon>
        <taxon>Metazoa</taxon>
        <taxon>Ecdysozoa</taxon>
        <taxon>Arthropoda</taxon>
        <taxon>Hexapoda</taxon>
        <taxon>Insecta</taxon>
        <taxon>Pterygota</taxon>
        <taxon>Neoptera</taxon>
        <taxon>Paraneoptera</taxon>
        <taxon>Hemiptera</taxon>
        <taxon>Heteroptera</taxon>
        <taxon>Panheteroptera</taxon>
        <taxon>Nepomorpha</taxon>
        <taxon>Nepidae</taxon>
        <taxon>Ranatrinae</taxon>
        <taxon>Ranatra</taxon>
    </lineage>
</organism>
<evidence type="ECO:0000256" key="4">
    <source>
        <dbReference type="ARBA" id="ARBA00022722"/>
    </source>
</evidence>
<keyword evidence="12" id="KW-1185">Reference proteome</keyword>
<dbReference type="GO" id="GO:0016787">
    <property type="term" value="F:hydrolase activity"/>
    <property type="evidence" value="ECO:0007669"/>
    <property type="project" value="UniProtKB-KW"/>
</dbReference>
<feature type="region of interest" description="Disordered" evidence="8">
    <location>
        <begin position="306"/>
        <end position="336"/>
    </location>
</feature>
<dbReference type="Pfam" id="PF17917">
    <property type="entry name" value="RT_RNaseH"/>
    <property type="match status" value="1"/>
</dbReference>
<evidence type="ECO:0000256" key="3">
    <source>
        <dbReference type="ARBA" id="ARBA00022695"/>
    </source>
</evidence>
<accession>A0ABD0Y9A0</accession>
<keyword evidence="3" id="KW-0548">Nucleotidyltransferase</keyword>
<keyword evidence="4" id="KW-0540">Nuclease</keyword>
<dbReference type="AlphaFoldDB" id="A0ABD0Y9A0"/>
<evidence type="ECO:0000259" key="9">
    <source>
        <dbReference type="Pfam" id="PF17917"/>
    </source>
</evidence>
<dbReference type="EC" id="2.7.7.49" evidence="1"/>
<dbReference type="InterPro" id="IPR043502">
    <property type="entry name" value="DNA/RNA_pol_sf"/>
</dbReference>
<feature type="domain" description="Reverse transcriptase RNase H-like" evidence="9">
    <location>
        <begin position="178"/>
        <end position="281"/>
    </location>
</feature>
<dbReference type="Gene3D" id="3.10.20.370">
    <property type="match status" value="1"/>
</dbReference>
<evidence type="ECO:0000313" key="11">
    <source>
        <dbReference type="EMBL" id="KAL1123831.1"/>
    </source>
</evidence>
<dbReference type="Proteomes" id="UP001558652">
    <property type="component" value="Unassembled WGS sequence"/>
</dbReference>
<sequence>MRVRRTVTSSRRGASCIAHCGKCEAPAVVQKMETAEVDLEGRGGIGKVNMAAGWPGHEGREIFRFKVAVFVRRPPPPPPLPRISTAVRIFGRNYRGATIYFSSPAWHPSRRPPYTHYAFLKSFLLERIPGCHTTPQRASPRSGNTPVFSCTATTVEWRARSREEQEHSSSQPVLRFPDFTKQFAVTTDASQVALGAVLSQLDHLGDRPVAFTSRNLTSAESRYSAIERELLGVVWAVEYFRPYLWGRQFLIKTDHKPLVWVGGLKETSARVARWKERLAAYSFTISHNKGKDNVVADCLSRMVNALDAPTPSPGPSRRRPRINGSEDSPDVVDLPLLEHPEGESSIIPGLDLLRRRVVEEPDLPTVQVPASREIHSRSPEPDRTNVERRVMTWLSDTLDDKARQLVVRIVPGDTVRSTFRKIGQNRVWELEIGSQAQNRDVCRITDELVEPGQTYYVYGDTTDGQKLITVLYETGLLAKGSVLTGVTKRLTIIEGEEEQRRLLRDYHVGKTNHRGVRETVSHLRRRYYWPKMTKMLAEELARCEVCARAKYVRTPQETPQMVTPTPEKPLDVVEADLVFLDGAIQLTLIDRLTRYAYNYPLQTKTGKRVREGPLLFLATVGPPGAGQGKRV</sequence>
<dbReference type="CDD" id="cd09274">
    <property type="entry name" value="RNase_HI_RT_Ty3"/>
    <property type="match status" value="1"/>
</dbReference>
<evidence type="ECO:0000313" key="12">
    <source>
        <dbReference type="Proteomes" id="UP001558652"/>
    </source>
</evidence>
<dbReference type="GO" id="GO:0004519">
    <property type="term" value="F:endonuclease activity"/>
    <property type="evidence" value="ECO:0007669"/>
    <property type="project" value="UniProtKB-KW"/>
</dbReference>
<reference evidence="11 12" key="1">
    <citation type="submission" date="2024-07" db="EMBL/GenBank/DDBJ databases">
        <title>Chromosome-level genome assembly of the water stick insect Ranatra chinensis (Heteroptera: Nepidae).</title>
        <authorList>
            <person name="Liu X."/>
        </authorList>
    </citation>
    <scope>NUCLEOTIDE SEQUENCE [LARGE SCALE GENOMIC DNA]</scope>
    <source>
        <strain evidence="11">Cailab_2021Rc</strain>
        <tissue evidence="11">Muscle</tissue>
    </source>
</reference>
<proteinExistence type="predicted"/>
<keyword evidence="7" id="KW-0695">RNA-directed DNA polymerase</keyword>
<feature type="domain" description="Integrase zinc-binding" evidence="10">
    <location>
        <begin position="497"/>
        <end position="550"/>
    </location>
</feature>
<dbReference type="InterPro" id="IPR050951">
    <property type="entry name" value="Retrovirus_Pol_polyprotein"/>
</dbReference>
<keyword evidence="6" id="KW-0378">Hydrolase</keyword>
<dbReference type="FunFam" id="3.10.20.370:FF:000001">
    <property type="entry name" value="Retrovirus-related Pol polyprotein from transposon 17.6-like protein"/>
    <property type="match status" value="1"/>
</dbReference>
<comment type="caution">
    <text evidence="11">The sequence shown here is derived from an EMBL/GenBank/DDBJ whole genome shotgun (WGS) entry which is preliminary data.</text>
</comment>
<evidence type="ECO:0000256" key="6">
    <source>
        <dbReference type="ARBA" id="ARBA00022801"/>
    </source>
</evidence>
<name>A0ABD0Y9A0_9HEMI</name>
<dbReference type="GO" id="GO:0003964">
    <property type="term" value="F:RNA-directed DNA polymerase activity"/>
    <property type="evidence" value="ECO:0007669"/>
    <property type="project" value="UniProtKB-KW"/>
</dbReference>
<dbReference type="SUPFAM" id="SSF56672">
    <property type="entry name" value="DNA/RNA polymerases"/>
    <property type="match status" value="1"/>
</dbReference>
<evidence type="ECO:0000256" key="8">
    <source>
        <dbReference type="SAM" id="MobiDB-lite"/>
    </source>
</evidence>
<evidence type="ECO:0000256" key="7">
    <source>
        <dbReference type="ARBA" id="ARBA00022918"/>
    </source>
</evidence>
<dbReference type="PANTHER" id="PTHR37984:SF5">
    <property type="entry name" value="PROTEIN NYNRIN-LIKE"/>
    <property type="match status" value="1"/>
</dbReference>
<protein>
    <recommendedName>
        <fullName evidence="1">RNA-directed DNA polymerase</fullName>
        <ecNumber evidence="1">2.7.7.49</ecNumber>
    </recommendedName>
</protein>
<evidence type="ECO:0000256" key="5">
    <source>
        <dbReference type="ARBA" id="ARBA00022759"/>
    </source>
</evidence>
<keyword evidence="5" id="KW-0255">Endonuclease</keyword>
<keyword evidence="2" id="KW-0808">Transferase</keyword>
<gene>
    <name evidence="11" type="ORF">AAG570_001602</name>
</gene>
<evidence type="ECO:0000256" key="2">
    <source>
        <dbReference type="ARBA" id="ARBA00022679"/>
    </source>
</evidence>
<evidence type="ECO:0000259" key="10">
    <source>
        <dbReference type="Pfam" id="PF17921"/>
    </source>
</evidence>
<dbReference type="Pfam" id="PF17921">
    <property type="entry name" value="Integrase_H2C2"/>
    <property type="match status" value="1"/>
</dbReference>
<dbReference type="InterPro" id="IPR041373">
    <property type="entry name" value="RT_RNaseH"/>
</dbReference>
<dbReference type="Gene3D" id="1.10.340.70">
    <property type="match status" value="1"/>
</dbReference>
<dbReference type="InterPro" id="IPR041588">
    <property type="entry name" value="Integrase_H2C2"/>
</dbReference>
<dbReference type="EMBL" id="JBFDAA010000011">
    <property type="protein sequence ID" value="KAL1123831.1"/>
    <property type="molecule type" value="Genomic_DNA"/>
</dbReference>